<dbReference type="PANTHER" id="PTHR35091:SF2">
    <property type="entry name" value="FLAGELLAR PROTEIN FLIL"/>
    <property type="match status" value="1"/>
</dbReference>
<evidence type="ECO:0000256" key="5">
    <source>
        <dbReference type="ARBA" id="ARBA00022500"/>
    </source>
</evidence>
<feature type="region of interest" description="Disordered" evidence="11">
    <location>
        <begin position="1"/>
        <end position="25"/>
    </location>
</feature>
<gene>
    <name evidence="12" type="ORF">J2D77_05660</name>
</gene>
<keyword evidence="13" id="KW-1185">Reference proteome</keyword>
<dbReference type="PANTHER" id="PTHR35091">
    <property type="entry name" value="FLAGELLAR PROTEIN FLIL"/>
    <property type="match status" value="1"/>
</dbReference>
<evidence type="ECO:0000256" key="10">
    <source>
        <dbReference type="RuleBase" id="RU364125"/>
    </source>
</evidence>
<evidence type="ECO:0000256" key="4">
    <source>
        <dbReference type="ARBA" id="ARBA00022475"/>
    </source>
</evidence>
<evidence type="ECO:0000256" key="9">
    <source>
        <dbReference type="ARBA" id="ARBA00023136"/>
    </source>
</evidence>
<evidence type="ECO:0000313" key="12">
    <source>
        <dbReference type="EMBL" id="MBO1324639.1"/>
    </source>
</evidence>
<evidence type="ECO:0000256" key="6">
    <source>
        <dbReference type="ARBA" id="ARBA00022692"/>
    </source>
</evidence>
<keyword evidence="8 10" id="KW-1133">Transmembrane helix</keyword>
<dbReference type="GO" id="GO:0006935">
    <property type="term" value="P:chemotaxis"/>
    <property type="evidence" value="ECO:0007669"/>
    <property type="project" value="UniProtKB-KW"/>
</dbReference>
<name>A0A939KPZ4_9PROT</name>
<comment type="function">
    <text evidence="1 10">Controls the rotational direction of flagella during chemotaxis.</text>
</comment>
<keyword evidence="5 10" id="KW-0145">Chemotaxis</keyword>
<organism evidence="12 13">
    <name type="scientific">Acetobacter garciniae</name>
    <dbReference type="NCBI Taxonomy" id="2817435"/>
    <lineage>
        <taxon>Bacteria</taxon>
        <taxon>Pseudomonadati</taxon>
        <taxon>Pseudomonadota</taxon>
        <taxon>Alphaproteobacteria</taxon>
        <taxon>Acetobacterales</taxon>
        <taxon>Acetobacteraceae</taxon>
        <taxon>Acetobacter</taxon>
    </lineage>
</organism>
<keyword evidence="4" id="KW-1003">Cell membrane</keyword>
<proteinExistence type="inferred from homology"/>
<evidence type="ECO:0000256" key="1">
    <source>
        <dbReference type="ARBA" id="ARBA00002254"/>
    </source>
</evidence>
<keyword evidence="12" id="KW-0969">Cilium</keyword>
<comment type="similarity">
    <text evidence="3 10">Belongs to the FliL family.</text>
</comment>
<evidence type="ECO:0000256" key="11">
    <source>
        <dbReference type="SAM" id="MobiDB-lite"/>
    </source>
</evidence>
<dbReference type="InterPro" id="IPR005503">
    <property type="entry name" value="FliL"/>
</dbReference>
<protein>
    <recommendedName>
        <fullName evidence="10">Flagellar protein FliL</fullName>
    </recommendedName>
</protein>
<dbReference type="Pfam" id="PF03748">
    <property type="entry name" value="FliL"/>
    <property type="match status" value="1"/>
</dbReference>
<comment type="subcellular location">
    <subcellularLocation>
        <location evidence="10">Cell inner membrane</location>
    </subcellularLocation>
    <subcellularLocation>
        <location evidence="2">Cell membrane</location>
        <topology evidence="2">Single-pass membrane protein</topology>
    </subcellularLocation>
</comment>
<dbReference type="RefSeq" id="WP_207845320.1">
    <property type="nucleotide sequence ID" value="NZ_JAFVMH010000002.1"/>
</dbReference>
<dbReference type="AlphaFoldDB" id="A0A939KPZ4"/>
<keyword evidence="6 10" id="KW-0812">Transmembrane</keyword>
<accession>A0A939KPZ4</accession>
<evidence type="ECO:0000256" key="7">
    <source>
        <dbReference type="ARBA" id="ARBA00022779"/>
    </source>
</evidence>
<keyword evidence="10" id="KW-0997">Cell inner membrane</keyword>
<dbReference type="GO" id="GO:0071978">
    <property type="term" value="P:bacterial-type flagellum-dependent swarming motility"/>
    <property type="evidence" value="ECO:0007669"/>
    <property type="project" value="TreeGrafter"/>
</dbReference>
<dbReference type="Proteomes" id="UP000664073">
    <property type="component" value="Unassembled WGS sequence"/>
</dbReference>
<evidence type="ECO:0000256" key="8">
    <source>
        <dbReference type="ARBA" id="ARBA00022989"/>
    </source>
</evidence>
<keyword evidence="12" id="KW-0966">Cell projection</keyword>
<evidence type="ECO:0000256" key="3">
    <source>
        <dbReference type="ARBA" id="ARBA00008281"/>
    </source>
</evidence>
<sequence length="178" mass="19361">MSETVTGGVPASSAGEDHKETASADTASKLRKRKIMFLGVVILLLVIGGVAVGKFTHLFHFLGNDVSKQTKEAGSMLHPPIILGIPTLVSNLDSGDGRTVYVKLTAKVEIVGAKDATALQDTVPVIQDIFQTYLHETRPQDIRGNGIYRLREAILRRLQAELAPLQVTNLYLVEFLVQ</sequence>
<keyword evidence="12" id="KW-0282">Flagellum</keyword>
<dbReference type="GO" id="GO:0009425">
    <property type="term" value="C:bacterial-type flagellum basal body"/>
    <property type="evidence" value="ECO:0007669"/>
    <property type="project" value="InterPro"/>
</dbReference>
<reference evidence="12" key="1">
    <citation type="submission" date="2021-03" db="EMBL/GenBank/DDBJ databases">
        <title>The complete genome sequence of Acetobacter sp. TBRC 12339.</title>
        <authorList>
            <person name="Charoenyingcharoen P."/>
            <person name="Yukphan P."/>
        </authorList>
    </citation>
    <scope>NUCLEOTIDE SEQUENCE</scope>
    <source>
        <strain evidence="12">TBRC 12339</strain>
    </source>
</reference>
<evidence type="ECO:0000256" key="2">
    <source>
        <dbReference type="ARBA" id="ARBA00004162"/>
    </source>
</evidence>
<keyword evidence="9 10" id="KW-0472">Membrane</keyword>
<feature type="transmembrane region" description="Helical" evidence="10">
    <location>
        <begin position="35"/>
        <end position="59"/>
    </location>
</feature>
<comment type="caution">
    <text evidence="12">The sequence shown here is derived from an EMBL/GenBank/DDBJ whole genome shotgun (WGS) entry which is preliminary data.</text>
</comment>
<dbReference type="GO" id="GO:0005886">
    <property type="term" value="C:plasma membrane"/>
    <property type="evidence" value="ECO:0007669"/>
    <property type="project" value="UniProtKB-SubCell"/>
</dbReference>
<evidence type="ECO:0000313" key="13">
    <source>
        <dbReference type="Proteomes" id="UP000664073"/>
    </source>
</evidence>
<dbReference type="EMBL" id="JAFVMH010000002">
    <property type="protein sequence ID" value="MBO1324639.1"/>
    <property type="molecule type" value="Genomic_DNA"/>
</dbReference>
<keyword evidence="7 10" id="KW-0283">Flagellar rotation</keyword>